<dbReference type="KEGG" id="bmeg:BG04_2"/>
<keyword evidence="1" id="KW-0472">Membrane</keyword>
<dbReference type="Proteomes" id="UP000031829">
    <property type="component" value="Chromosome"/>
</dbReference>
<keyword evidence="1" id="KW-1133">Transmembrane helix</keyword>
<protein>
    <submittedName>
        <fullName evidence="2">Uncharacterized protein</fullName>
    </submittedName>
</protein>
<dbReference type="RefSeq" id="WP_014459392.1">
    <property type="nucleotide sequence ID" value="NZ_BCVB01000006.1"/>
</dbReference>
<dbReference type="HOGENOM" id="CLU_1665921_0_0_9"/>
<dbReference type="AlphaFoldDB" id="A0A0B6APP7"/>
<proteinExistence type="predicted"/>
<feature type="transmembrane region" description="Helical" evidence="1">
    <location>
        <begin position="12"/>
        <end position="32"/>
    </location>
</feature>
<accession>A0A0B6APP7</accession>
<evidence type="ECO:0000313" key="2">
    <source>
        <dbReference type="EMBL" id="AJI21814.1"/>
    </source>
</evidence>
<evidence type="ECO:0000256" key="1">
    <source>
        <dbReference type="SAM" id="Phobius"/>
    </source>
</evidence>
<name>A0A0B6APP7_PRIM2</name>
<dbReference type="GeneID" id="93643529"/>
<gene>
    <name evidence="2" type="ORF">BG04_2</name>
</gene>
<evidence type="ECO:0000313" key="3">
    <source>
        <dbReference type="Proteomes" id="UP000031829"/>
    </source>
</evidence>
<reference evidence="2 3" key="1">
    <citation type="journal article" date="2015" name="Genome Announc.">
        <title>Complete genome sequences for 35 biothreat assay-relevant bacillus species.</title>
        <authorList>
            <person name="Johnson S.L."/>
            <person name="Daligault H.E."/>
            <person name="Davenport K.W."/>
            <person name="Jaissle J."/>
            <person name="Frey K.G."/>
            <person name="Ladner J.T."/>
            <person name="Broomall S.M."/>
            <person name="Bishop-Lilly K.A."/>
            <person name="Bruce D.C."/>
            <person name="Gibbons H.S."/>
            <person name="Coyne S.R."/>
            <person name="Lo C.C."/>
            <person name="Meincke L."/>
            <person name="Munk A.C."/>
            <person name="Koroleva G.I."/>
            <person name="Rosenzweig C.N."/>
            <person name="Palacios G.F."/>
            <person name="Redden C.L."/>
            <person name="Minogue T.D."/>
            <person name="Chain P.S."/>
        </authorList>
    </citation>
    <scope>NUCLEOTIDE SEQUENCE [LARGE SCALE GENOMIC DNA]</scope>
    <source>
        <strain evidence="3">ATCC 14581 / DSM 32 / JCM 2506 / NBRC 15308 / NCIMB 9376 / NCTC 10342 / NRRL B-14308 / VKM B-512</strain>
    </source>
</reference>
<organism evidence="2 3">
    <name type="scientific">Priestia megaterium (strain ATCC 14581 / DSM 32 / CCUG 1817 / JCM 2506 / NBRC 15308 / NCIMB 9376 / NCTC 10342 / NRRL B-14308 / VKM B-512 / Ford 19)</name>
    <name type="common">Bacillus megaterium</name>
    <dbReference type="NCBI Taxonomy" id="1348623"/>
    <lineage>
        <taxon>Bacteria</taxon>
        <taxon>Bacillati</taxon>
        <taxon>Bacillota</taxon>
        <taxon>Bacilli</taxon>
        <taxon>Bacillales</taxon>
        <taxon>Bacillaceae</taxon>
        <taxon>Priestia</taxon>
    </lineage>
</organism>
<keyword evidence="1" id="KW-0812">Transmembrane</keyword>
<dbReference type="EMBL" id="CP009920">
    <property type="protein sequence ID" value="AJI21814.1"/>
    <property type="molecule type" value="Genomic_DNA"/>
</dbReference>
<sequence>MKHFFKTSTFWIGLVVGIALTFGGYFTVTSIYDYYLGREQLKVLTASQKNLQTAFKEYNQLMAEKKTKKQFINELDDISNTINYEYNELASLDPTMKTMYKHTGVIDDMELMIDNIDSIYELTMNDHKDATKPLQTYVSDLMEYVEKDMKKEISMLSK</sequence>